<comment type="pathway">
    <text evidence="2">Protein modification; protein ubiquitination.</text>
</comment>
<evidence type="ECO:0000256" key="11">
    <source>
        <dbReference type="PROSITE-ProRule" id="PRU00175"/>
    </source>
</evidence>
<dbReference type="Proteomes" id="UP001153555">
    <property type="component" value="Unassembled WGS sequence"/>
</dbReference>
<dbReference type="InterPro" id="IPR017907">
    <property type="entry name" value="Znf_RING_CS"/>
</dbReference>
<evidence type="ECO:0000256" key="12">
    <source>
        <dbReference type="SAM" id="MobiDB-lite"/>
    </source>
</evidence>
<feature type="region of interest" description="Disordered" evidence="12">
    <location>
        <begin position="127"/>
        <end position="150"/>
    </location>
</feature>
<comment type="caution">
    <text evidence="14">The sequence shown here is derived from an EMBL/GenBank/DDBJ whole genome shotgun (WGS) entry which is preliminary data.</text>
</comment>
<keyword evidence="5" id="KW-0479">Metal-binding</keyword>
<keyword evidence="10" id="KW-0040">ANK repeat</keyword>
<evidence type="ECO:0000259" key="13">
    <source>
        <dbReference type="PROSITE" id="PS50089"/>
    </source>
</evidence>
<feature type="domain" description="RING-type" evidence="13">
    <location>
        <begin position="68"/>
        <end position="117"/>
    </location>
</feature>
<dbReference type="EMBL" id="CACSLK010027829">
    <property type="protein sequence ID" value="CAA0830507.1"/>
    <property type="molecule type" value="Genomic_DNA"/>
</dbReference>
<evidence type="ECO:0000256" key="10">
    <source>
        <dbReference type="ARBA" id="ARBA00023043"/>
    </source>
</evidence>
<dbReference type="SUPFAM" id="SSF57850">
    <property type="entry name" value="RING/U-box"/>
    <property type="match status" value="1"/>
</dbReference>
<keyword evidence="15" id="KW-1185">Reference proteome</keyword>
<evidence type="ECO:0000256" key="2">
    <source>
        <dbReference type="ARBA" id="ARBA00004906"/>
    </source>
</evidence>
<keyword evidence="4" id="KW-0808">Transferase</keyword>
<dbReference type="PROSITE" id="PS00518">
    <property type="entry name" value="ZF_RING_1"/>
    <property type="match status" value="1"/>
</dbReference>
<evidence type="ECO:0000256" key="4">
    <source>
        <dbReference type="ARBA" id="ARBA00022679"/>
    </source>
</evidence>
<proteinExistence type="predicted"/>
<name>A0A9N7NEV9_STRHE</name>
<comment type="catalytic activity">
    <reaction evidence="1">
        <text>S-ubiquitinyl-[E2 ubiquitin-conjugating enzyme]-L-cysteine + [acceptor protein]-L-lysine = [E2 ubiquitin-conjugating enzyme]-L-cysteine + N(6)-ubiquitinyl-[acceptor protein]-L-lysine.</text>
        <dbReference type="EC" id="2.3.2.27"/>
    </reaction>
</comment>
<evidence type="ECO:0000256" key="1">
    <source>
        <dbReference type="ARBA" id="ARBA00000900"/>
    </source>
</evidence>
<evidence type="ECO:0000256" key="3">
    <source>
        <dbReference type="ARBA" id="ARBA00012483"/>
    </source>
</evidence>
<evidence type="ECO:0000313" key="15">
    <source>
        <dbReference type="Proteomes" id="UP001153555"/>
    </source>
</evidence>
<evidence type="ECO:0000256" key="5">
    <source>
        <dbReference type="ARBA" id="ARBA00022723"/>
    </source>
</evidence>
<dbReference type="OrthoDB" id="912939at2759"/>
<evidence type="ECO:0000256" key="6">
    <source>
        <dbReference type="ARBA" id="ARBA00022737"/>
    </source>
</evidence>
<evidence type="ECO:0000256" key="8">
    <source>
        <dbReference type="ARBA" id="ARBA00022786"/>
    </source>
</evidence>
<protein>
    <recommendedName>
        <fullName evidence="3">RING-type E3 ubiquitin transferase</fullName>
        <ecNumber evidence="3">2.3.2.27</ecNumber>
    </recommendedName>
</protein>
<dbReference type="GO" id="GO:0008270">
    <property type="term" value="F:zinc ion binding"/>
    <property type="evidence" value="ECO:0007669"/>
    <property type="project" value="UniProtKB-KW"/>
</dbReference>
<evidence type="ECO:0000256" key="9">
    <source>
        <dbReference type="ARBA" id="ARBA00022833"/>
    </source>
</evidence>
<dbReference type="EC" id="2.3.2.27" evidence="3"/>
<dbReference type="Pfam" id="PF24921">
    <property type="entry name" value="RING_XB3-XBAT31"/>
    <property type="match status" value="1"/>
</dbReference>
<dbReference type="AlphaFoldDB" id="A0A9N7NEV9"/>
<evidence type="ECO:0000313" key="14">
    <source>
        <dbReference type="EMBL" id="CAA0830507.1"/>
    </source>
</evidence>
<keyword evidence="6" id="KW-0677">Repeat</keyword>
<dbReference type="PROSITE" id="PS50089">
    <property type="entry name" value="ZF_RING_2"/>
    <property type="match status" value="1"/>
</dbReference>
<dbReference type="InterPro" id="IPR001841">
    <property type="entry name" value="Znf_RING"/>
</dbReference>
<dbReference type="InterPro" id="IPR013083">
    <property type="entry name" value="Znf_RING/FYVE/PHD"/>
</dbReference>
<dbReference type="GO" id="GO:0061630">
    <property type="term" value="F:ubiquitin protein ligase activity"/>
    <property type="evidence" value="ECO:0007669"/>
    <property type="project" value="UniProtKB-EC"/>
</dbReference>
<sequence length="189" mass="20512">MGQGLSCREQEETELFSAVQNGELQIVEAMADEDPNLLALKTLHRRLSALHVAAANGRIEADEEDEMCCICFEEACKVEVQSCGHQMCAYCILALCCHSKPNSSSNNAKIPVCPFCRSSIARLVVAKSKTDEETESELNPTKPRKSRLSVSLGECSSNFKGLSALGSFGRLSRNSGKVAADCDLDFDKS</sequence>
<dbReference type="Gene3D" id="3.30.40.10">
    <property type="entry name" value="Zinc/RING finger domain, C3HC4 (zinc finger)"/>
    <property type="match status" value="1"/>
</dbReference>
<accession>A0A9N7NEV9</accession>
<gene>
    <name evidence="14" type="ORF">SHERM_25928</name>
</gene>
<reference evidence="14" key="1">
    <citation type="submission" date="2019-12" db="EMBL/GenBank/DDBJ databases">
        <authorList>
            <person name="Scholes J."/>
        </authorList>
    </citation>
    <scope>NUCLEOTIDE SEQUENCE</scope>
</reference>
<organism evidence="14 15">
    <name type="scientific">Striga hermonthica</name>
    <name type="common">Purple witchweed</name>
    <name type="synonym">Buchnera hermonthica</name>
    <dbReference type="NCBI Taxonomy" id="68872"/>
    <lineage>
        <taxon>Eukaryota</taxon>
        <taxon>Viridiplantae</taxon>
        <taxon>Streptophyta</taxon>
        <taxon>Embryophyta</taxon>
        <taxon>Tracheophyta</taxon>
        <taxon>Spermatophyta</taxon>
        <taxon>Magnoliopsida</taxon>
        <taxon>eudicotyledons</taxon>
        <taxon>Gunneridae</taxon>
        <taxon>Pentapetalae</taxon>
        <taxon>asterids</taxon>
        <taxon>lamiids</taxon>
        <taxon>Lamiales</taxon>
        <taxon>Orobanchaceae</taxon>
        <taxon>Buchnereae</taxon>
        <taxon>Striga</taxon>
    </lineage>
</organism>
<dbReference type="InterPro" id="IPR056760">
    <property type="entry name" value="RING_XB3-like"/>
</dbReference>
<keyword evidence="8" id="KW-0833">Ubl conjugation pathway</keyword>
<keyword evidence="9" id="KW-0862">Zinc</keyword>
<evidence type="ECO:0000256" key="7">
    <source>
        <dbReference type="ARBA" id="ARBA00022771"/>
    </source>
</evidence>
<keyword evidence="7 11" id="KW-0863">Zinc-finger</keyword>